<dbReference type="SUPFAM" id="SSF75304">
    <property type="entry name" value="Amidase signature (AS) enzymes"/>
    <property type="match status" value="1"/>
</dbReference>
<dbReference type="PANTHER" id="PTHR11895:SF7">
    <property type="entry name" value="GLUTAMYL-TRNA(GLN) AMIDOTRANSFERASE SUBUNIT A, MITOCHONDRIAL"/>
    <property type="match status" value="1"/>
</dbReference>
<protein>
    <submittedName>
        <fullName evidence="4">Amidase AmiB2</fullName>
    </submittedName>
</protein>
<dbReference type="InterPro" id="IPR036928">
    <property type="entry name" value="AS_sf"/>
</dbReference>
<proteinExistence type="inferred from homology"/>
<evidence type="ECO:0000313" key="4">
    <source>
        <dbReference type="EMBL" id="GGL57602.1"/>
    </source>
</evidence>
<dbReference type="Pfam" id="PF01425">
    <property type="entry name" value="Amidase"/>
    <property type="match status" value="1"/>
</dbReference>
<evidence type="ECO:0000259" key="3">
    <source>
        <dbReference type="Pfam" id="PF01425"/>
    </source>
</evidence>
<dbReference type="Proteomes" id="UP000648663">
    <property type="component" value="Unassembled WGS sequence"/>
</dbReference>
<sequence length="492" mass="49500">MPPSRFVGMDASAGSGPSGVPVGVGSGEGMLDGVVGLPATELAAGVRAGELSAVDVVRAHLRHLAAVEARVGAFRVVRTEAALAEAAAVDAHPDRSRLPLAGVPIAVKDNVAVAGEVVTDGSRAHLPAPAAADHPVVARLRAAGAVVVGITRVPELCLYSATDGAGTVTRNPWDTARSAAGSSGGSAAAVAAGVVPLAQGNDGMGSLRLPAAACGLVTLKPGSGVVPAQIGADSWSGMAENGVLATTVADLAVGFAVLAGTEPATPAAPVGPLRVAVSTRSPVPGVRLDAAGRAALDVVIAELRAAGHVVVEKEPVITPAAALGTITRWLAGADSDAEALGLDRQALEPRSRTHARLGRWVRRAGLVRPQTAAAFRARMAGYFADVDVLLSPVVSGPPLPARPWHERGFLANITANARWAPWTSAWNVAGLPALVLPAGPGREGLPSSVQFVGPAGAETRLLWLAGELEGRLPWRRHAPVFDPAGGVGEPAG</sequence>
<keyword evidence="5" id="KW-1185">Reference proteome</keyword>
<feature type="domain" description="Amidase" evidence="3">
    <location>
        <begin position="55"/>
        <end position="462"/>
    </location>
</feature>
<gene>
    <name evidence="4" type="primary">amiB2</name>
    <name evidence="4" type="ORF">GCM10011589_12020</name>
</gene>
<dbReference type="Gene3D" id="3.90.1300.10">
    <property type="entry name" value="Amidase signature (AS) domain"/>
    <property type="match status" value="1"/>
</dbReference>
<dbReference type="InterPro" id="IPR023631">
    <property type="entry name" value="Amidase_dom"/>
</dbReference>
<name>A0ABQ2FV67_9ACTN</name>
<dbReference type="PANTHER" id="PTHR11895">
    <property type="entry name" value="TRANSAMIDASE"/>
    <property type="match status" value="1"/>
</dbReference>
<dbReference type="EMBL" id="BMMI01000002">
    <property type="protein sequence ID" value="GGL57602.1"/>
    <property type="molecule type" value="Genomic_DNA"/>
</dbReference>
<reference evidence="5" key="1">
    <citation type="journal article" date="2019" name="Int. J. Syst. Evol. Microbiol.">
        <title>The Global Catalogue of Microorganisms (GCM) 10K type strain sequencing project: providing services to taxonomists for standard genome sequencing and annotation.</title>
        <authorList>
            <consortium name="The Broad Institute Genomics Platform"/>
            <consortium name="The Broad Institute Genome Sequencing Center for Infectious Disease"/>
            <person name="Wu L."/>
            <person name="Ma J."/>
        </authorList>
    </citation>
    <scope>NUCLEOTIDE SEQUENCE [LARGE SCALE GENOMIC DNA]</scope>
    <source>
        <strain evidence="5">CGMCC 4.5581</strain>
    </source>
</reference>
<accession>A0ABQ2FV67</accession>
<dbReference type="InterPro" id="IPR000120">
    <property type="entry name" value="Amidase"/>
</dbReference>
<evidence type="ECO:0000313" key="5">
    <source>
        <dbReference type="Proteomes" id="UP000648663"/>
    </source>
</evidence>
<organism evidence="4 5">
    <name type="scientific">Modestobacter marinus</name>
    <dbReference type="NCBI Taxonomy" id="477641"/>
    <lineage>
        <taxon>Bacteria</taxon>
        <taxon>Bacillati</taxon>
        <taxon>Actinomycetota</taxon>
        <taxon>Actinomycetes</taxon>
        <taxon>Geodermatophilales</taxon>
        <taxon>Geodermatophilaceae</taxon>
        <taxon>Modestobacter</taxon>
    </lineage>
</organism>
<feature type="region of interest" description="Disordered" evidence="2">
    <location>
        <begin position="1"/>
        <end position="21"/>
    </location>
</feature>
<comment type="similarity">
    <text evidence="1">Belongs to the amidase family.</text>
</comment>
<evidence type="ECO:0000256" key="2">
    <source>
        <dbReference type="SAM" id="MobiDB-lite"/>
    </source>
</evidence>
<evidence type="ECO:0000256" key="1">
    <source>
        <dbReference type="ARBA" id="ARBA00009199"/>
    </source>
</evidence>
<comment type="caution">
    <text evidence="4">The sequence shown here is derived from an EMBL/GenBank/DDBJ whole genome shotgun (WGS) entry which is preliminary data.</text>
</comment>